<keyword evidence="1" id="KW-0175">Coiled coil</keyword>
<evidence type="ECO:0000256" key="2">
    <source>
        <dbReference type="SAM" id="Phobius"/>
    </source>
</evidence>
<keyword evidence="2" id="KW-1133">Transmembrane helix</keyword>
<dbReference type="Proteomes" id="UP000422108">
    <property type="component" value="Chromosome"/>
</dbReference>
<feature type="transmembrane region" description="Helical" evidence="2">
    <location>
        <begin position="12"/>
        <end position="31"/>
    </location>
</feature>
<feature type="coiled-coil region" evidence="1">
    <location>
        <begin position="119"/>
        <end position="146"/>
    </location>
</feature>
<dbReference type="EMBL" id="AP021879">
    <property type="protein sequence ID" value="BBO87538.1"/>
    <property type="molecule type" value="Genomic_DNA"/>
</dbReference>
<reference evidence="3 4" key="1">
    <citation type="submission" date="2019-11" db="EMBL/GenBank/DDBJ databases">
        <title>Comparative genomics of hydrocarbon-degrading Desulfosarcina strains.</title>
        <authorList>
            <person name="Watanabe M."/>
            <person name="Kojima H."/>
            <person name="Fukui M."/>
        </authorList>
    </citation>
    <scope>NUCLEOTIDE SEQUENCE [LARGE SCALE GENOMIC DNA]</scope>
    <source>
        <strain evidence="4">oXyS1</strain>
    </source>
</reference>
<gene>
    <name evidence="3" type="ORF">DSCOOX_07180</name>
</gene>
<evidence type="ECO:0000256" key="1">
    <source>
        <dbReference type="SAM" id="Coils"/>
    </source>
</evidence>
<proteinExistence type="predicted"/>
<evidence type="ECO:0000313" key="3">
    <source>
        <dbReference type="EMBL" id="BBO87538.1"/>
    </source>
</evidence>
<accession>A0A5K8A5A3</accession>
<evidence type="ECO:0000313" key="4">
    <source>
        <dbReference type="Proteomes" id="UP000422108"/>
    </source>
</evidence>
<name>A0A5K8A5A3_9BACT</name>
<dbReference type="AlphaFoldDB" id="A0A5K8A5A3"/>
<dbReference type="RefSeq" id="WP_155308987.1">
    <property type="nucleotide sequence ID" value="NZ_AP021879.1"/>
</dbReference>
<keyword evidence="2" id="KW-0812">Transmembrane</keyword>
<keyword evidence="2" id="KW-0472">Membrane</keyword>
<protein>
    <submittedName>
        <fullName evidence="3">Uncharacterized protein</fullName>
    </submittedName>
</protein>
<organism evidence="3 4">
    <name type="scientific">Desulfosarcina ovata subsp. ovata</name>
    <dbReference type="NCBI Taxonomy" id="2752305"/>
    <lineage>
        <taxon>Bacteria</taxon>
        <taxon>Pseudomonadati</taxon>
        <taxon>Thermodesulfobacteriota</taxon>
        <taxon>Desulfobacteria</taxon>
        <taxon>Desulfobacterales</taxon>
        <taxon>Desulfosarcinaceae</taxon>
        <taxon>Desulfosarcina</taxon>
    </lineage>
</organism>
<sequence length="157" mass="18080">MNVVYKSVQEIMISFKIIFGVFIFLMIPLIVSANITVDAYCQLSIQCMQQEVINFQELIALVNQYQDDRETLNQQEELKKVEFAQARDTLFSSYGITNTEYGTYMGYNSQAVIKYLEDNPEIKQQIDELSAQANSLMEQYETLKGVEEEIPAEPSMD</sequence>
<keyword evidence="4" id="KW-1185">Reference proteome</keyword>